<name>A0ABS2SP51_9MICO</name>
<keyword evidence="5 9" id="KW-0812">Transmembrane</keyword>
<evidence type="ECO:0000256" key="2">
    <source>
        <dbReference type="ARBA" id="ARBA00008240"/>
    </source>
</evidence>
<evidence type="ECO:0000256" key="9">
    <source>
        <dbReference type="SAM" id="Phobius"/>
    </source>
</evidence>
<dbReference type="Gene3D" id="1.20.1250.20">
    <property type="entry name" value="MFS general substrate transporter like domains"/>
    <property type="match status" value="2"/>
</dbReference>
<comment type="similarity">
    <text evidence="2">Belongs to the major facilitator superfamily. Metabolite:H+ Symporter (MHS) family (TC 2.A.1.6) family.</text>
</comment>
<dbReference type="PANTHER" id="PTHR43528">
    <property type="entry name" value="ALPHA-KETOGLUTARATE PERMEASE"/>
    <property type="match status" value="1"/>
</dbReference>
<keyword evidence="3" id="KW-0813">Transport</keyword>
<sequence length="447" mass="48294">MSQPQLKEPDTSTVRKAVAASAIGNATEWFDYGIYAVSVTYITQHFFPGEYGTILALATFAFSFLVRPLGGIFWGPMGDRLGRKHVLALTILMMAGATFLIGVLPTHETIGIAAPILLVILRAVQGFSSGGEYGGAATMMAEYAPRNRRGFWGSFLEFGTLAGFALGSLIVLMGELTIGNEAMMDWGWRVPFLIAGPLGIVGLYLRSKLGESPVFEEMDEKGSDEGSTGKVFGSLFKNHWQQILIMTGLVTAVNVVNYTLLSYMPTYFENSVELSSQTTLTIMFLAQFGMMLLMPIGGFLSDKFGRKPMWAFSMIGLIVASVPMYMIMPNGFWFALLGIFVLGVLYIPQLSSISATFPAMFPTQVRYAGFAITYNVATAAFGGTAPSVNEWLIGETGSPLVPAFYMMGACVIGLIATLCMKETAGATIRGNQLPEVGVEAKFEADAK</sequence>
<feature type="transmembrane region" description="Helical" evidence="9">
    <location>
        <begin position="86"/>
        <end position="104"/>
    </location>
</feature>
<dbReference type="InterPro" id="IPR005829">
    <property type="entry name" value="Sugar_transporter_CS"/>
</dbReference>
<feature type="transmembrane region" description="Helical" evidence="9">
    <location>
        <begin position="333"/>
        <end position="355"/>
    </location>
</feature>
<dbReference type="SUPFAM" id="SSF103473">
    <property type="entry name" value="MFS general substrate transporter"/>
    <property type="match status" value="1"/>
</dbReference>
<evidence type="ECO:0000256" key="5">
    <source>
        <dbReference type="ARBA" id="ARBA00022692"/>
    </source>
</evidence>
<feature type="transmembrane region" description="Helical" evidence="9">
    <location>
        <begin position="54"/>
        <end position="74"/>
    </location>
</feature>
<keyword evidence="6" id="KW-0769">Symport</keyword>
<feature type="transmembrane region" description="Helical" evidence="9">
    <location>
        <begin position="309"/>
        <end position="327"/>
    </location>
</feature>
<feature type="domain" description="Major facilitator superfamily (MFS) profile" evidence="10">
    <location>
        <begin position="17"/>
        <end position="425"/>
    </location>
</feature>
<keyword evidence="7 9" id="KW-1133">Transmembrane helix</keyword>
<evidence type="ECO:0000256" key="6">
    <source>
        <dbReference type="ARBA" id="ARBA00022847"/>
    </source>
</evidence>
<dbReference type="Pfam" id="PF07690">
    <property type="entry name" value="MFS_1"/>
    <property type="match status" value="1"/>
</dbReference>
<feature type="transmembrane region" description="Helical" evidence="9">
    <location>
        <begin position="280"/>
        <end position="300"/>
    </location>
</feature>
<dbReference type="PROSITE" id="PS00216">
    <property type="entry name" value="SUGAR_TRANSPORT_1"/>
    <property type="match status" value="1"/>
</dbReference>
<comment type="caution">
    <text evidence="11">The sequence shown here is derived from an EMBL/GenBank/DDBJ whole genome shotgun (WGS) entry which is preliminary data.</text>
</comment>
<dbReference type="PROSITE" id="PS50850">
    <property type="entry name" value="MFS"/>
    <property type="match status" value="1"/>
</dbReference>
<evidence type="ECO:0000313" key="12">
    <source>
        <dbReference type="Proteomes" id="UP000809290"/>
    </source>
</evidence>
<protein>
    <submittedName>
        <fullName evidence="11">MHS family proline/betaine transporter-like MFS transporter</fullName>
    </submittedName>
</protein>
<feature type="transmembrane region" description="Helical" evidence="9">
    <location>
        <begin position="110"/>
        <end position="130"/>
    </location>
</feature>
<dbReference type="PANTHER" id="PTHR43528:SF1">
    <property type="entry name" value="ALPHA-KETOGLUTARATE PERMEASE"/>
    <property type="match status" value="1"/>
</dbReference>
<dbReference type="InterPro" id="IPR020846">
    <property type="entry name" value="MFS_dom"/>
</dbReference>
<evidence type="ECO:0000256" key="3">
    <source>
        <dbReference type="ARBA" id="ARBA00022448"/>
    </source>
</evidence>
<feature type="transmembrane region" description="Helical" evidence="9">
    <location>
        <begin position="400"/>
        <end position="420"/>
    </location>
</feature>
<evidence type="ECO:0000256" key="8">
    <source>
        <dbReference type="ARBA" id="ARBA00023136"/>
    </source>
</evidence>
<dbReference type="Proteomes" id="UP000809290">
    <property type="component" value="Unassembled WGS sequence"/>
</dbReference>
<evidence type="ECO:0000259" key="10">
    <source>
        <dbReference type="PROSITE" id="PS50850"/>
    </source>
</evidence>
<dbReference type="InterPro" id="IPR036259">
    <property type="entry name" value="MFS_trans_sf"/>
</dbReference>
<evidence type="ECO:0000313" key="11">
    <source>
        <dbReference type="EMBL" id="MBM7816791.1"/>
    </source>
</evidence>
<evidence type="ECO:0000256" key="1">
    <source>
        <dbReference type="ARBA" id="ARBA00004651"/>
    </source>
</evidence>
<evidence type="ECO:0000256" key="7">
    <source>
        <dbReference type="ARBA" id="ARBA00022989"/>
    </source>
</evidence>
<feature type="transmembrane region" description="Helical" evidence="9">
    <location>
        <begin position="243"/>
        <end position="260"/>
    </location>
</feature>
<evidence type="ECO:0000256" key="4">
    <source>
        <dbReference type="ARBA" id="ARBA00022475"/>
    </source>
</evidence>
<feature type="transmembrane region" description="Helical" evidence="9">
    <location>
        <begin position="151"/>
        <end position="174"/>
    </location>
</feature>
<feature type="transmembrane region" description="Helical" evidence="9">
    <location>
        <begin position="367"/>
        <end position="388"/>
    </location>
</feature>
<accession>A0ABS2SP51</accession>
<keyword evidence="8 9" id="KW-0472">Membrane</keyword>
<dbReference type="EMBL" id="JAFBCP010000001">
    <property type="protein sequence ID" value="MBM7816791.1"/>
    <property type="molecule type" value="Genomic_DNA"/>
</dbReference>
<dbReference type="RefSeq" id="WP_204515498.1">
    <property type="nucleotide sequence ID" value="NZ_JAFBCP010000001.1"/>
</dbReference>
<reference evidence="11 12" key="1">
    <citation type="submission" date="2021-01" db="EMBL/GenBank/DDBJ databases">
        <title>Sequencing the genomes of 1000 actinobacteria strains.</title>
        <authorList>
            <person name="Klenk H.-P."/>
        </authorList>
    </citation>
    <scope>NUCLEOTIDE SEQUENCE [LARGE SCALE GENOMIC DNA]</scope>
    <source>
        <strain evidence="11 12">DSM 13657</strain>
    </source>
</reference>
<keyword evidence="12" id="KW-1185">Reference proteome</keyword>
<proteinExistence type="inferred from homology"/>
<dbReference type="InterPro" id="IPR051084">
    <property type="entry name" value="H+-coupled_symporters"/>
</dbReference>
<keyword evidence="4" id="KW-1003">Cell membrane</keyword>
<gene>
    <name evidence="11" type="ORF">JOE56_001485</name>
</gene>
<dbReference type="InterPro" id="IPR011701">
    <property type="entry name" value="MFS"/>
</dbReference>
<comment type="subcellular location">
    <subcellularLocation>
        <location evidence="1">Cell membrane</location>
        <topology evidence="1">Multi-pass membrane protein</topology>
    </subcellularLocation>
</comment>
<organism evidence="11 12">
    <name type="scientific">Brevibacterium paucivorans</name>
    <dbReference type="NCBI Taxonomy" id="170994"/>
    <lineage>
        <taxon>Bacteria</taxon>
        <taxon>Bacillati</taxon>
        <taxon>Actinomycetota</taxon>
        <taxon>Actinomycetes</taxon>
        <taxon>Micrococcales</taxon>
        <taxon>Brevibacteriaceae</taxon>
        <taxon>Brevibacterium</taxon>
    </lineage>
</organism>
<feature type="transmembrane region" description="Helical" evidence="9">
    <location>
        <begin position="186"/>
        <end position="205"/>
    </location>
</feature>